<evidence type="ECO:0008006" key="4">
    <source>
        <dbReference type="Google" id="ProtNLM"/>
    </source>
</evidence>
<comment type="caution">
    <text evidence="2">The sequence shown here is derived from an EMBL/GenBank/DDBJ whole genome shotgun (WGS) entry which is preliminary data.</text>
</comment>
<dbReference type="AlphaFoldDB" id="A0A6I2FA01"/>
<feature type="transmembrane region" description="Helical" evidence="1">
    <location>
        <begin position="20"/>
        <end position="39"/>
    </location>
</feature>
<organism evidence="2 3">
    <name type="scientific">Agromyces agglutinans</name>
    <dbReference type="NCBI Taxonomy" id="2662258"/>
    <lineage>
        <taxon>Bacteria</taxon>
        <taxon>Bacillati</taxon>
        <taxon>Actinomycetota</taxon>
        <taxon>Actinomycetes</taxon>
        <taxon>Micrococcales</taxon>
        <taxon>Microbacteriaceae</taxon>
        <taxon>Agromyces</taxon>
    </lineage>
</organism>
<dbReference type="EMBL" id="WJIF01000006">
    <property type="protein sequence ID" value="MRG60607.1"/>
    <property type="molecule type" value="Genomic_DNA"/>
</dbReference>
<dbReference type="Proteomes" id="UP000431080">
    <property type="component" value="Unassembled WGS sequence"/>
</dbReference>
<name>A0A6I2FA01_9MICO</name>
<accession>A0A6I2FA01</accession>
<reference evidence="2 3" key="1">
    <citation type="submission" date="2019-10" db="EMBL/GenBank/DDBJ databases">
        <authorList>
            <person name="Nie G."/>
            <person name="Ming H."/>
            <person name="Yi B."/>
        </authorList>
    </citation>
    <scope>NUCLEOTIDE SEQUENCE [LARGE SCALE GENOMIC DNA]</scope>
    <source>
        <strain evidence="2 3">CFH 90414</strain>
    </source>
</reference>
<evidence type="ECO:0000256" key="1">
    <source>
        <dbReference type="SAM" id="Phobius"/>
    </source>
</evidence>
<dbReference type="RefSeq" id="WP_153685045.1">
    <property type="nucleotide sequence ID" value="NZ_WJIF01000006.1"/>
</dbReference>
<keyword evidence="1" id="KW-0812">Transmembrane</keyword>
<keyword evidence="1" id="KW-1133">Transmembrane helix</keyword>
<proteinExistence type="predicted"/>
<evidence type="ECO:0000313" key="2">
    <source>
        <dbReference type="EMBL" id="MRG60607.1"/>
    </source>
</evidence>
<keyword evidence="1" id="KW-0472">Membrane</keyword>
<keyword evidence="3" id="KW-1185">Reference proteome</keyword>
<evidence type="ECO:0000313" key="3">
    <source>
        <dbReference type="Proteomes" id="UP000431080"/>
    </source>
</evidence>
<gene>
    <name evidence="2" type="ORF">GE115_12120</name>
</gene>
<sequence length="209" mass="21355">MAREDRRDRGAVRFDPRLAIGLVLIAGSTVGVWALVTGLDTATEVYVVQETVPTGARIEASDLAIASVRLGDAADRYLVAGDLPDDGVVAARTIGAGELVPLAAIAHRADDDSAVVVVPLRAPLPSGVGAGARVDLWSAKPIERGGYEPPAVLVSDAEIRGVIEADGVVADGGVSVELLVPREKVAGVLQALAAGGALDLVGARTERTD</sequence>
<protein>
    <recommendedName>
        <fullName evidence="4">SAF domain-containing protein</fullName>
    </recommendedName>
</protein>